<evidence type="ECO:0000313" key="4">
    <source>
        <dbReference type="EMBL" id="SUO96379.1"/>
    </source>
</evidence>
<dbReference type="EMBL" id="UHIA01000004">
    <property type="protein sequence ID" value="SUO96379.1"/>
    <property type="molecule type" value="Genomic_DNA"/>
</dbReference>
<accession>A0A380MUV7</accession>
<dbReference type="GO" id="GO:0043165">
    <property type="term" value="P:Gram-negative-bacterium-type cell outer membrane assembly"/>
    <property type="evidence" value="ECO:0007669"/>
    <property type="project" value="UniProtKB-UniRule"/>
</dbReference>
<proteinExistence type="inferred from homology"/>
<organism evidence="4 5">
    <name type="scientific">Suttonella indologenes</name>
    <dbReference type="NCBI Taxonomy" id="13276"/>
    <lineage>
        <taxon>Bacteria</taxon>
        <taxon>Pseudomonadati</taxon>
        <taxon>Pseudomonadota</taxon>
        <taxon>Gammaproteobacteria</taxon>
        <taxon>Cardiobacteriales</taxon>
        <taxon>Cardiobacteriaceae</taxon>
        <taxon>Suttonella</taxon>
    </lineage>
</organism>
<dbReference type="PANTHER" id="PTHR30189">
    <property type="entry name" value="LPS-ASSEMBLY PROTEIN"/>
    <property type="match status" value="1"/>
</dbReference>
<dbReference type="InterPro" id="IPR020889">
    <property type="entry name" value="LipoPS_assembly_LptD"/>
</dbReference>
<comment type="caution">
    <text evidence="2">Lacks conserved residue(s) required for the propagation of feature annotation.</text>
</comment>
<evidence type="ECO:0000259" key="3">
    <source>
        <dbReference type="Pfam" id="PF04453"/>
    </source>
</evidence>
<gene>
    <name evidence="2 4" type="primary">lptD</name>
    <name evidence="4" type="ORF">NCTC10717_00973</name>
</gene>
<dbReference type="HAMAP" id="MF_01411">
    <property type="entry name" value="LPS_assembly_LptD"/>
    <property type="match status" value="1"/>
</dbReference>
<comment type="function">
    <text evidence="2">Together with LptE, is involved in the assembly of lipopolysaccharide (LPS) at the surface of the outer membrane.</text>
</comment>
<comment type="similarity">
    <text evidence="2">Belongs to the LptD family.</text>
</comment>
<name>A0A380MUV7_9GAMM</name>
<keyword evidence="2" id="KW-0732">Signal</keyword>
<reference evidence="4 5" key="1">
    <citation type="submission" date="2018-06" db="EMBL/GenBank/DDBJ databases">
        <authorList>
            <consortium name="Pathogen Informatics"/>
            <person name="Doyle S."/>
        </authorList>
    </citation>
    <scope>NUCLEOTIDE SEQUENCE [LARGE SCALE GENOMIC DNA]</scope>
    <source>
        <strain evidence="4 5">NCTC10717</strain>
    </source>
</reference>
<evidence type="ECO:0000313" key="5">
    <source>
        <dbReference type="Proteomes" id="UP000254575"/>
    </source>
</evidence>
<dbReference type="GO" id="GO:0015920">
    <property type="term" value="P:lipopolysaccharide transport"/>
    <property type="evidence" value="ECO:0007669"/>
    <property type="project" value="InterPro"/>
</dbReference>
<dbReference type="InterPro" id="IPR050218">
    <property type="entry name" value="LptD"/>
</dbReference>
<dbReference type="AlphaFoldDB" id="A0A380MUV7"/>
<keyword evidence="5" id="KW-1185">Reference proteome</keyword>
<dbReference type="PANTHER" id="PTHR30189:SF1">
    <property type="entry name" value="LPS-ASSEMBLY PROTEIN LPTD"/>
    <property type="match status" value="1"/>
</dbReference>
<dbReference type="GO" id="GO:1990351">
    <property type="term" value="C:transporter complex"/>
    <property type="evidence" value="ECO:0007669"/>
    <property type="project" value="TreeGrafter"/>
</dbReference>
<dbReference type="OrthoDB" id="9760225at2"/>
<evidence type="ECO:0000256" key="2">
    <source>
        <dbReference type="HAMAP-Rule" id="MF_01411"/>
    </source>
</evidence>
<comment type="subcellular location">
    <subcellularLocation>
        <location evidence="2">Cell outer membrane</location>
    </subcellularLocation>
</comment>
<dbReference type="InterPro" id="IPR007543">
    <property type="entry name" value="LptD_C"/>
</dbReference>
<keyword evidence="1 2" id="KW-0998">Cell outer membrane</keyword>
<feature type="domain" description="LptD C-terminal" evidence="3">
    <location>
        <begin position="261"/>
        <end position="614"/>
    </location>
</feature>
<comment type="subunit">
    <text evidence="2">Component of the lipopolysaccharide transport and assembly complex. Interacts with LptE and LptA.</text>
</comment>
<evidence type="ECO:0000256" key="1">
    <source>
        <dbReference type="ARBA" id="ARBA00023237"/>
    </source>
</evidence>
<protein>
    <recommendedName>
        <fullName evidence="2">LPS-assembly protein LptD</fullName>
    </recommendedName>
</protein>
<dbReference type="Pfam" id="PF04453">
    <property type="entry name" value="LptD"/>
    <property type="match status" value="1"/>
</dbReference>
<sequence length="710" mass="82256">MQYTRLGGDVSDNRVHVESDSSVSDFLTANFEGEVKVRQGDKYIFAPNVKYVRESEHIAAPEGVIVGMPTAAVQGKDGEYFMQENRLTFADADYYLSPKTTAAGDHGSNGHAEKAVIDRSSNIDHLENVTWSTCERVDPTWQLKARTLEIDNNVNRAVARDATFRVADTPVFWLPYFSFPTTDDRATGFLTPSIGSSDQRGLEMEIPYYWNIAPNQDATFTLHPMSKRGLMLGAEYRFLTEKHSGEISGAILPSDAKYDHNNRWQMAAKYRYDINPNWTFDLHYQDVSDIDYQKDLRGELDIYDKWYLDRYARLRGSGDWGNLMLRVQDYKRVSPDVSKHSTPYSRMPQILYSKDWREDNFRFGVSGEAVRFAKDDYGDANRFSLNAEAAYRLGASYGFIEPKISLSARHYMFHPENGRFRDGNKTLVMPTLSIDSGLIFERAFTWGGEGYTQTLEPRLFYLYTPYKDQSDIPNFDSDELTKSWSWLFARNRFSGGDKIGDAHQLTTALTSRFYRDEDGFEKARFSIGQIQYFNERRVGLNNNTKVADNNSVLVTEGQYRFDSHWSLYGLSFWNPNQRRNERNIVDVRYNLDTDRYIHFGHRYNQNDYDQLSIGSGWRFAPQWRVFGRYDYSLRENRGFNTMLGVEYDDCCWAWRVAGRHYRDEPDSLKHHNAVYLEFIFKGLGNMGSRTGKLLNKQLTGFTPLPQEKNL</sequence>
<dbReference type="GO" id="GO:0009279">
    <property type="term" value="C:cell outer membrane"/>
    <property type="evidence" value="ECO:0007669"/>
    <property type="project" value="UniProtKB-SubCell"/>
</dbReference>
<keyword evidence="2" id="KW-0472">Membrane</keyword>
<dbReference type="Proteomes" id="UP000254575">
    <property type="component" value="Unassembled WGS sequence"/>
</dbReference>